<dbReference type="EMBL" id="CAFBOM010000308">
    <property type="protein sequence ID" value="CAB5001180.1"/>
    <property type="molecule type" value="Genomic_DNA"/>
</dbReference>
<evidence type="ECO:0000313" key="1">
    <source>
        <dbReference type="EMBL" id="CAB5001180.1"/>
    </source>
</evidence>
<dbReference type="AntiFam" id="ANF00142">
    <property type="entry name" value="Shadow ORF (opposite yadG)"/>
</dbReference>
<name>A0A6J7P6E1_9ZZZZ</name>
<accession>A0A6J7P6E1</accession>
<sequence length="44" mass="4692">MGDGDDGAGVLLEMLLEPLDALGIEVVRRLVEEEQVGLAKEQLA</sequence>
<proteinExistence type="predicted"/>
<organism evidence="1">
    <name type="scientific">freshwater metagenome</name>
    <dbReference type="NCBI Taxonomy" id="449393"/>
    <lineage>
        <taxon>unclassified sequences</taxon>
        <taxon>metagenomes</taxon>
        <taxon>ecological metagenomes</taxon>
    </lineage>
</organism>
<reference evidence="1" key="1">
    <citation type="submission" date="2020-05" db="EMBL/GenBank/DDBJ databases">
        <authorList>
            <person name="Chiriac C."/>
            <person name="Salcher M."/>
            <person name="Ghai R."/>
            <person name="Kavagutti S V."/>
        </authorList>
    </citation>
    <scope>NUCLEOTIDE SEQUENCE</scope>
</reference>
<dbReference type="AlphaFoldDB" id="A0A6J7P6E1"/>
<gene>
    <name evidence="1" type="ORF">UFOPK3957_01589</name>
</gene>
<protein>
    <submittedName>
        <fullName evidence="1">Unannotated protein</fullName>
    </submittedName>
</protein>